<dbReference type="PANTHER" id="PTHR42915">
    <property type="entry name" value="HYPOTHETICAL 460 KDA PROTEIN IN FEUA-SIGW INTERGENIC REGION [PRECURSOR]"/>
    <property type="match status" value="1"/>
</dbReference>
<feature type="domain" description="Peptidoglycan beta-N-acetylmuramidase NamZ N-terminal" evidence="2">
    <location>
        <begin position="59"/>
        <end position="268"/>
    </location>
</feature>
<evidence type="ECO:0000259" key="2">
    <source>
        <dbReference type="Pfam" id="PF07075"/>
    </source>
</evidence>
<dbReference type="InterPro" id="IPR048503">
    <property type="entry name" value="NamZ_C"/>
</dbReference>
<dbReference type="GO" id="GO:0033922">
    <property type="term" value="F:peptidoglycan beta-N-acetylmuramidase activity"/>
    <property type="evidence" value="ECO:0007669"/>
    <property type="project" value="InterPro"/>
</dbReference>
<reference evidence="4 5" key="1">
    <citation type="submission" date="2018-10" db="EMBL/GenBank/DDBJ databases">
        <title>Marmoricola sp. 4Q3S-7 whole genome shotgun sequence.</title>
        <authorList>
            <person name="Li F."/>
        </authorList>
    </citation>
    <scope>NUCLEOTIDE SEQUENCE [LARGE SCALE GENOMIC DNA]</scope>
    <source>
        <strain evidence="4 5">4Q3S-7</strain>
    </source>
</reference>
<feature type="chain" id="PRO_5018040270" evidence="1">
    <location>
        <begin position="28"/>
        <end position="431"/>
    </location>
</feature>
<dbReference type="Proteomes" id="UP000281708">
    <property type="component" value="Unassembled WGS sequence"/>
</dbReference>
<sequence>MQRRAFLGAAAAGAVATASTIAAPASARPAPLGHGRRRVRTGFEALAASGYRTLRGSRVGMLANPTALTRDLAHEVDVMHADRRVDLVAVFGPEHGFRGTAQAGGSQGSYDDPATGLPVYDLYAKTQDEITQIIGGAGIDVLLVDIVEIGVRYYTYIWSMYQAMVACARLGIGYVVLDRPSPLGASHPRGPVLHPALSTFVGLKPIAMDYAMTMGELARLDNAEFVPDDAGGRAADLTVVPVQGWRRDDDADTTGLPWVLPSPNIPTLDSAFVYAGNGLFEGTNLSEGRGTTKPFETVGAPYADYHWAATLNDQDLPGVAFREAYFSPTFSKYVGQTCAGVELHVNDRRAYDPVRTAVAMIVSARRLYPDDFAWRYDTGDPVDPYDVDKLAGSSLLRDAVDAGQDTDAVVATWHDELRAFERIRSAHLMYR</sequence>
<evidence type="ECO:0000313" key="4">
    <source>
        <dbReference type="EMBL" id="RLV47591.1"/>
    </source>
</evidence>
<dbReference type="PIRSF" id="PIRSF016719">
    <property type="entry name" value="UCP016719"/>
    <property type="match status" value="1"/>
</dbReference>
<dbReference type="Pfam" id="PF20732">
    <property type="entry name" value="NamZ_C"/>
    <property type="match status" value="1"/>
</dbReference>
<organism evidence="4 5">
    <name type="scientific">Nocardioides mangrovicus</name>
    <dbReference type="NCBI Taxonomy" id="2478913"/>
    <lineage>
        <taxon>Bacteria</taxon>
        <taxon>Bacillati</taxon>
        <taxon>Actinomycetota</taxon>
        <taxon>Actinomycetes</taxon>
        <taxon>Propionibacteriales</taxon>
        <taxon>Nocardioidaceae</taxon>
        <taxon>Nocardioides</taxon>
    </lineage>
</organism>
<proteinExistence type="predicted"/>
<comment type="caution">
    <text evidence="4">The sequence shown here is derived from an EMBL/GenBank/DDBJ whole genome shotgun (WGS) entry which is preliminary data.</text>
</comment>
<dbReference type="OrthoDB" id="9801061at2"/>
<keyword evidence="1" id="KW-0732">Signal</keyword>
<dbReference type="Gene3D" id="3.40.50.12170">
    <property type="entry name" value="Uncharacterised protein PF07075, DUF1343"/>
    <property type="match status" value="1"/>
</dbReference>
<dbReference type="PANTHER" id="PTHR42915:SF1">
    <property type="entry name" value="PEPTIDOGLYCAN BETA-N-ACETYLMURAMIDASE NAMZ"/>
    <property type="match status" value="1"/>
</dbReference>
<accession>A0A3L8NXM3</accession>
<dbReference type="InterPro" id="IPR048502">
    <property type="entry name" value="NamZ_N"/>
</dbReference>
<dbReference type="AlphaFoldDB" id="A0A3L8NXM3"/>
<evidence type="ECO:0000313" key="5">
    <source>
        <dbReference type="Proteomes" id="UP000281708"/>
    </source>
</evidence>
<name>A0A3L8NXM3_9ACTN</name>
<dbReference type="InterPro" id="IPR008302">
    <property type="entry name" value="NamZ"/>
</dbReference>
<protein>
    <submittedName>
        <fullName evidence="4">DUF1343 domain-containing protein</fullName>
    </submittedName>
</protein>
<keyword evidence="5" id="KW-1185">Reference proteome</keyword>
<dbReference type="InterPro" id="IPR006311">
    <property type="entry name" value="TAT_signal"/>
</dbReference>
<evidence type="ECO:0000256" key="1">
    <source>
        <dbReference type="SAM" id="SignalP"/>
    </source>
</evidence>
<evidence type="ECO:0000259" key="3">
    <source>
        <dbReference type="Pfam" id="PF20732"/>
    </source>
</evidence>
<dbReference type="Pfam" id="PF07075">
    <property type="entry name" value="NamZ_N"/>
    <property type="match status" value="1"/>
</dbReference>
<feature type="signal peptide" evidence="1">
    <location>
        <begin position="1"/>
        <end position="27"/>
    </location>
</feature>
<dbReference type="EMBL" id="RDBE01000010">
    <property type="protein sequence ID" value="RLV47591.1"/>
    <property type="molecule type" value="Genomic_DNA"/>
</dbReference>
<gene>
    <name evidence="4" type="ORF">D9V37_15605</name>
</gene>
<dbReference type="PROSITE" id="PS51318">
    <property type="entry name" value="TAT"/>
    <property type="match status" value="1"/>
</dbReference>
<dbReference type="Gene3D" id="3.90.1150.140">
    <property type="match status" value="1"/>
</dbReference>
<feature type="domain" description="Peptidoglycan beta-N-acetylmuramidase NamZ C-terminal" evidence="3">
    <location>
        <begin position="272"/>
        <end position="430"/>
    </location>
</feature>